<dbReference type="AlphaFoldDB" id="A0A942TF71"/>
<feature type="domain" description="Ferritin/DPS" evidence="3">
    <location>
        <begin position="10"/>
        <end position="147"/>
    </location>
</feature>
<evidence type="ECO:0000313" key="4">
    <source>
        <dbReference type="EMBL" id="MBS4195112.1"/>
    </source>
</evidence>
<dbReference type="InterPro" id="IPR009078">
    <property type="entry name" value="Ferritin-like_SF"/>
</dbReference>
<proteinExistence type="inferred from homology"/>
<dbReference type="RefSeq" id="WP_213124243.1">
    <property type="nucleotide sequence ID" value="NZ_JAGYPG010000001.1"/>
</dbReference>
<dbReference type="PIRSF" id="PIRSF005900">
    <property type="entry name" value="Dps"/>
    <property type="match status" value="1"/>
</dbReference>
<dbReference type="PROSITE" id="PS00818">
    <property type="entry name" value="DPS_1"/>
    <property type="match status" value="1"/>
</dbReference>
<dbReference type="InterPro" id="IPR002177">
    <property type="entry name" value="DPS_DNA-bd"/>
</dbReference>
<accession>A0A942TF71</accession>
<dbReference type="CDD" id="cd01043">
    <property type="entry name" value="DPS"/>
    <property type="match status" value="1"/>
</dbReference>
<reference evidence="4 5" key="1">
    <citation type="submission" date="2021-05" db="EMBL/GenBank/DDBJ databases">
        <title>Novel Bacillus species.</title>
        <authorList>
            <person name="Liu G."/>
        </authorList>
    </citation>
    <scope>NUCLEOTIDE SEQUENCE [LARGE SCALE GENOMIC DNA]</scope>
    <source>
        <strain evidence="5">FJAT-49780</strain>
    </source>
</reference>
<dbReference type="InterPro" id="IPR008331">
    <property type="entry name" value="Ferritin_DPS_dom"/>
</dbReference>
<dbReference type="InterPro" id="IPR012347">
    <property type="entry name" value="Ferritin-like"/>
</dbReference>
<dbReference type="PANTHER" id="PTHR42932:SF1">
    <property type="entry name" value="GENERAL STRESS PROTEIN 20U"/>
    <property type="match status" value="1"/>
</dbReference>
<comment type="caution">
    <text evidence="4">The sequence shown here is derived from an EMBL/GenBank/DDBJ whole genome shotgun (WGS) entry which is preliminary data.</text>
</comment>
<dbReference type="PROSITE" id="PS00819">
    <property type="entry name" value="DPS_2"/>
    <property type="match status" value="1"/>
</dbReference>
<dbReference type="Gene3D" id="1.20.1260.10">
    <property type="match status" value="1"/>
</dbReference>
<dbReference type="PANTHER" id="PTHR42932">
    <property type="entry name" value="GENERAL STRESS PROTEIN 20U"/>
    <property type="match status" value="1"/>
</dbReference>
<evidence type="ECO:0000256" key="2">
    <source>
        <dbReference type="RuleBase" id="RU003875"/>
    </source>
</evidence>
<organism evidence="4 5">
    <name type="scientific">Lederbergia citri</name>
    <dbReference type="NCBI Taxonomy" id="2833580"/>
    <lineage>
        <taxon>Bacteria</taxon>
        <taxon>Bacillati</taxon>
        <taxon>Bacillota</taxon>
        <taxon>Bacilli</taxon>
        <taxon>Bacillales</taxon>
        <taxon>Bacillaceae</taxon>
        <taxon>Lederbergia</taxon>
    </lineage>
</organism>
<dbReference type="Pfam" id="PF00210">
    <property type="entry name" value="Ferritin"/>
    <property type="match status" value="1"/>
</dbReference>
<evidence type="ECO:0000313" key="5">
    <source>
        <dbReference type="Proteomes" id="UP000681414"/>
    </source>
</evidence>
<dbReference type="GO" id="GO:0016722">
    <property type="term" value="F:oxidoreductase activity, acting on metal ions"/>
    <property type="evidence" value="ECO:0007669"/>
    <property type="project" value="InterPro"/>
</dbReference>
<dbReference type="PRINTS" id="PR01346">
    <property type="entry name" value="HELNAPAPROT"/>
</dbReference>
<dbReference type="EMBL" id="JAGYPG010000001">
    <property type="protein sequence ID" value="MBS4195112.1"/>
    <property type="molecule type" value="Genomic_DNA"/>
</dbReference>
<name>A0A942TF71_9BACI</name>
<evidence type="ECO:0000256" key="1">
    <source>
        <dbReference type="ARBA" id="ARBA00009497"/>
    </source>
</evidence>
<dbReference type="Proteomes" id="UP000681414">
    <property type="component" value="Unassembled WGS sequence"/>
</dbReference>
<dbReference type="GO" id="GO:0008199">
    <property type="term" value="F:ferric iron binding"/>
    <property type="evidence" value="ECO:0007669"/>
    <property type="project" value="InterPro"/>
</dbReference>
<sequence>MSDTTKMVQIVNKQVANWTVLYMKLHNYHWYIKGPNFFSLHAKLEELYNEADANIDELAERILALDGSPIATLKEALELSSIGEAEGIEDANQMIQSLVDDFSVLITELKEGIEVADNMGDDPTSDMLIAMQQSLEKHNWMLKAYLG</sequence>
<dbReference type="InterPro" id="IPR023188">
    <property type="entry name" value="DPS_DNA-bd_CS"/>
</dbReference>
<evidence type="ECO:0000259" key="3">
    <source>
        <dbReference type="Pfam" id="PF00210"/>
    </source>
</evidence>
<keyword evidence="5" id="KW-1185">Reference proteome</keyword>
<gene>
    <name evidence="4" type="ORF">KHA97_08475</name>
</gene>
<protein>
    <submittedName>
        <fullName evidence="4">DNA starvation/stationary phase protection protein</fullName>
    </submittedName>
</protein>
<comment type="similarity">
    <text evidence="1 2">Belongs to the Dps family.</text>
</comment>
<dbReference type="SUPFAM" id="SSF47240">
    <property type="entry name" value="Ferritin-like"/>
    <property type="match status" value="1"/>
</dbReference>